<feature type="transmembrane region" description="Helical" evidence="7">
    <location>
        <begin position="116"/>
        <end position="134"/>
    </location>
</feature>
<evidence type="ECO:0000256" key="4">
    <source>
        <dbReference type="ARBA" id="ARBA00022692"/>
    </source>
</evidence>
<sequence>MQLFPDTKIILSIGGLHVTWYAVLILTGVLAAYFLAQKTMKKWGYSKTILEDYVIPMMALSIIGARLYYVIFEWDFYSAHPDQIIAIWNGGLAIYGGLIVGVLYSIYYFKRQRISALRMADCIMPGVMVAQAFGRWGNFMNQEAFGKVVPESYYALFPSFIKDQMYIQGAYREPTFLYESAGNILGFLFIYFIFRKRFYKRRGDCAFMYCIWYGVLRFLVEGLRTDSLMIGAFRVSQLVSLAIVLFGIFGLSGLLHKAFHWNHKPVILFDLDGTLQDSQHLVFETFKEVFRIRKSEHQLSQEELYSFFGPTLEETFLKYFKKEELDDVIALYQKINIKLHDTLLKPMPNAFETVSTLHEQGYQMAVVSNKRIGIVKMGLKAIHLEPYFDVVLGKEQLPEPKPSPSGLLEACNLLKVGHDDVIYVGDNVTDIVCAKNMAAYSVGFSNDDRQLEQQKQAHPCKQITDLRELIQLCKEERAWSDNTIW</sequence>
<dbReference type="InterPro" id="IPR023214">
    <property type="entry name" value="HAD_sf"/>
</dbReference>
<dbReference type="PROSITE" id="PS01311">
    <property type="entry name" value="LGT"/>
    <property type="match status" value="1"/>
</dbReference>
<dbReference type="HAMAP" id="MF_01147">
    <property type="entry name" value="Lgt"/>
    <property type="match status" value="1"/>
</dbReference>
<dbReference type="PANTHER" id="PTHR30589">
    <property type="entry name" value="PROLIPOPROTEIN DIACYLGLYCERYL TRANSFERASE"/>
    <property type="match status" value="1"/>
</dbReference>
<comment type="function">
    <text evidence="7">Catalyzes the transfer of the diacylglyceryl group from phosphatidylglycerol to the sulfhydryl group of the N-terminal cysteine of a prolipoprotein, the first step in the formation of mature lipoproteins.</text>
</comment>
<dbReference type="InterPro" id="IPR041492">
    <property type="entry name" value="HAD_2"/>
</dbReference>
<name>A0A380LMX2_9FIRM</name>
<dbReference type="InterPro" id="IPR023198">
    <property type="entry name" value="PGP-like_dom2"/>
</dbReference>
<feature type="transmembrane region" description="Helical" evidence="7">
    <location>
        <begin position="18"/>
        <end position="36"/>
    </location>
</feature>
<dbReference type="InterPro" id="IPR001640">
    <property type="entry name" value="Lgt"/>
</dbReference>
<dbReference type="GO" id="GO:0042158">
    <property type="term" value="P:lipoprotein biosynthetic process"/>
    <property type="evidence" value="ECO:0007669"/>
    <property type="project" value="UniProtKB-UniRule"/>
</dbReference>
<dbReference type="UniPathway" id="UPA00664"/>
<keyword evidence="5 7" id="KW-1133">Transmembrane helix</keyword>
<dbReference type="Pfam" id="PF01790">
    <property type="entry name" value="LGT"/>
    <property type="match status" value="1"/>
</dbReference>
<dbReference type="NCBIfam" id="TIGR01549">
    <property type="entry name" value="HAD-SF-IA-v1"/>
    <property type="match status" value="1"/>
</dbReference>
<dbReference type="Gene3D" id="1.10.150.240">
    <property type="entry name" value="Putative phosphatase, domain 2"/>
    <property type="match status" value="1"/>
</dbReference>
<evidence type="ECO:0000313" key="8">
    <source>
        <dbReference type="EMBL" id="SUO04597.1"/>
    </source>
</evidence>
<dbReference type="Gene3D" id="3.40.50.1000">
    <property type="entry name" value="HAD superfamily/HAD-like"/>
    <property type="match status" value="1"/>
</dbReference>
<evidence type="ECO:0000256" key="3">
    <source>
        <dbReference type="ARBA" id="ARBA00022679"/>
    </source>
</evidence>
<dbReference type="GO" id="GO:0008961">
    <property type="term" value="F:phosphatidylglycerol-prolipoprotein diacylglyceryl transferase activity"/>
    <property type="evidence" value="ECO:0007669"/>
    <property type="project" value="UniProtKB-UniRule"/>
</dbReference>
<evidence type="ECO:0000256" key="7">
    <source>
        <dbReference type="HAMAP-Rule" id="MF_01147"/>
    </source>
</evidence>
<keyword evidence="2 7" id="KW-1003">Cell membrane</keyword>
<feature type="transmembrane region" description="Helical" evidence="7">
    <location>
        <begin position="48"/>
        <end position="72"/>
    </location>
</feature>
<dbReference type="SUPFAM" id="SSF56784">
    <property type="entry name" value="HAD-like"/>
    <property type="match status" value="1"/>
</dbReference>
<dbReference type="RefSeq" id="WP_022790146.1">
    <property type="nucleotide sequence ID" value="NZ_UHFX01000003.1"/>
</dbReference>
<keyword evidence="8" id="KW-0328">Glycosyltransferase</keyword>
<dbReference type="NCBIfam" id="TIGR00544">
    <property type="entry name" value="lgt"/>
    <property type="match status" value="1"/>
</dbReference>
<dbReference type="EMBL" id="UHFX01000003">
    <property type="protein sequence ID" value="SUO04597.1"/>
    <property type="molecule type" value="Genomic_DNA"/>
</dbReference>
<dbReference type="OrthoDB" id="871140at2"/>
<dbReference type="AlphaFoldDB" id="A0A380LMX2"/>
<evidence type="ECO:0000256" key="2">
    <source>
        <dbReference type="ARBA" id="ARBA00022475"/>
    </source>
</evidence>
<evidence type="ECO:0000313" key="9">
    <source>
        <dbReference type="Proteomes" id="UP000255523"/>
    </source>
</evidence>
<comment type="catalytic activity">
    <reaction evidence="7">
        <text>L-cysteinyl-[prolipoprotein] + a 1,2-diacyl-sn-glycero-3-phospho-(1'-sn-glycerol) = an S-1,2-diacyl-sn-glyceryl-L-cysteinyl-[prolipoprotein] + sn-glycerol 1-phosphate + H(+)</text>
        <dbReference type="Rhea" id="RHEA:56712"/>
        <dbReference type="Rhea" id="RHEA-COMP:14679"/>
        <dbReference type="Rhea" id="RHEA-COMP:14680"/>
        <dbReference type="ChEBI" id="CHEBI:15378"/>
        <dbReference type="ChEBI" id="CHEBI:29950"/>
        <dbReference type="ChEBI" id="CHEBI:57685"/>
        <dbReference type="ChEBI" id="CHEBI:64716"/>
        <dbReference type="ChEBI" id="CHEBI:140658"/>
        <dbReference type="EC" id="2.5.1.145"/>
    </reaction>
</comment>
<dbReference type="SFLD" id="SFLDG01129">
    <property type="entry name" value="C1.5:_HAD__Beta-PGM__Phosphata"/>
    <property type="match status" value="1"/>
</dbReference>
<feature type="transmembrane region" description="Helical" evidence="7">
    <location>
        <begin position="206"/>
        <end position="223"/>
    </location>
</feature>
<reference evidence="8 9" key="1">
    <citation type="submission" date="2018-06" db="EMBL/GenBank/DDBJ databases">
        <authorList>
            <consortium name="Pathogen Informatics"/>
            <person name="Doyle S."/>
        </authorList>
    </citation>
    <scope>NUCLEOTIDE SEQUENCE [LARGE SCALE GENOMIC DNA]</scope>
    <source>
        <strain evidence="8 9">NCTC11087</strain>
    </source>
</reference>
<dbReference type="PANTHER" id="PTHR30589:SF0">
    <property type="entry name" value="PHOSPHATIDYLGLYCEROL--PROLIPOPROTEIN DIACYLGLYCERYL TRANSFERASE"/>
    <property type="match status" value="1"/>
</dbReference>
<dbReference type="GeneID" id="77462468"/>
<feature type="transmembrane region" description="Helical" evidence="7">
    <location>
        <begin position="84"/>
        <end position="109"/>
    </location>
</feature>
<evidence type="ECO:0000256" key="5">
    <source>
        <dbReference type="ARBA" id="ARBA00022989"/>
    </source>
</evidence>
<dbReference type="EC" id="2.5.1.145" evidence="7"/>
<keyword evidence="8" id="KW-0449">Lipoprotein</keyword>
<dbReference type="Pfam" id="PF13419">
    <property type="entry name" value="HAD_2"/>
    <property type="match status" value="1"/>
</dbReference>
<comment type="pathway">
    <text evidence="7">Protein modification; lipoprotein biosynthesis (diacylglyceryl transfer).</text>
</comment>
<feature type="binding site" evidence="7">
    <location>
        <position position="135"/>
    </location>
    <ligand>
        <name>a 1,2-diacyl-sn-glycero-3-phospho-(1'-sn-glycerol)</name>
        <dbReference type="ChEBI" id="CHEBI:64716"/>
    </ligand>
</feature>
<dbReference type="GO" id="GO:0005886">
    <property type="term" value="C:plasma membrane"/>
    <property type="evidence" value="ECO:0007669"/>
    <property type="project" value="UniProtKB-SubCell"/>
</dbReference>
<evidence type="ECO:0000256" key="6">
    <source>
        <dbReference type="ARBA" id="ARBA00023136"/>
    </source>
</evidence>
<dbReference type="Proteomes" id="UP000255523">
    <property type="component" value="Unassembled WGS sequence"/>
</dbReference>
<dbReference type="SFLD" id="SFLDS00003">
    <property type="entry name" value="Haloacid_Dehalogenase"/>
    <property type="match status" value="1"/>
</dbReference>
<keyword evidence="4 7" id="KW-0812">Transmembrane</keyword>
<dbReference type="InterPro" id="IPR006439">
    <property type="entry name" value="HAD-SF_hydro_IA"/>
</dbReference>
<comment type="similarity">
    <text evidence="1 7">Belongs to the Lgt family.</text>
</comment>
<keyword evidence="3 7" id="KW-0808">Transferase</keyword>
<accession>A0A380LMX2</accession>
<feature type="transmembrane region" description="Helical" evidence="7">
    <location>
        <begin position="175"/>
        <end position="194"/>
    </location>
</feature>
<dbReference type="InterPro" id="IPR036412">
    <property type="entry name" value="HAD-like_sf"/>
</dbReference>
<feature type="transmembrane region" description="Helical" evidence="7">
    <location>
        <begin position="235"/>
        <end position="255"/>
    </location>
</feature>
<proteinExistence type="inferred from homology"/>
<keyword evidence="6 7" id="KW-0472">Membrane</keyword>
<organism evidence="8 9">
    <name type="scientific">Faecalicoccus pleomorphus</name>
    <dbReference type="NCBI Taxonomy" id="1323"/>
    <lineage>
        <taxon>Bacteria</taxon>
        <taxon>Bacillati</taxon>
        <taxon>Bacillota</taxon>
        <taxon>Erysipelotrichia</taxon>
        <taxon>Erysipelotrichales</taxon>
        <taxon>Erysipelotrichaceae</taxon>
        <taxon>Faecalicoccus</taxon>
    </lineage>
</organism>
<dbReference type="PRINTS" id="PR00413">
    <property type="entry name" value="HADHALOGNASE"/>
</dbReference>
<comment type="subcellular location">
    <subcellularLocation>
        <location evidence="7">Cell membrane</location>
        <topology evidence="7">Multi-pass membrane protein</topology>
    </subcellularLocation>
</comment>
<dbReference type="SFLD" id="SFLDG01135">
    <property type="entry name" value="C1.5.6:_HAD__Beta-PGM__Phospha"/>
    <property type="match status" value="1"/>
</dbReference>
<keyword evidence="9" id="KW-1185">Reference proteome</keyword>
<evidence type="ECO:0000256" key="1">
    <source>
        <dbReference type="ARBA" id="ARBA00007150"/>
    </source>
</evidence>
<protein>
    <recommendedName>
        <fullName evidence="7">Phosphatidylglycerol--prolipoprotein diacylglyceryl transferase</fullName>
        <ecNumber evidence="7">2.5.1.145</ecNumber>
    </recommendedName>
</protein>
<gene>
    <name evidence="8" type="primary">lgt_2</name>
    <name evidence="7" type="synonym">lgt</name>
    <name evidence="8" type="ORF">NCTC11087_01518</name>
</gene>